<feature type="transmembrane region" description="Helical" evidence="2">
    <location>
        <begin position="12"/>
        <end position="30"/>
    </location>
</feature>
<feature type="region of interest" description="Disordered" evidence="1">
    <location>
        <begin position="112"/>
        <end position="180"/>
    </location>
</feature>
<keyword evidence="2" id="KW-1133">Transmembrane helix</keyword>
<proteinExistence type="predicted"/>
<evidence type="ECO:0000256" key="2">
    <source>
        <dbReference type="SAM" id="Phobius"/>
    </source>
</evidence>
<dbReference type="WBParaSite" id="nRc.2.0.1.t04751-RA">
    <property type="protein sequence ID" value="nRc.2.0.1.t04751-RA"/>
    <property type="gene ID" value="nRc.2.0.1.g04751"/>
</dbReference>
<feature type="compositionally biased region" description="Basic and acidic residues" evidence="1">
    <location>
        <begin position="133"/>
        <end position="151"/>
    </location>
</feature>
<accession>A0A915HT89</accession>
<feature type="compositionally biased region" description="Acidic residues" evidence="1">
    <location>
        <begin position="162"/>
        <end position="180"/>
    </location>
</feature>
<dbReference type="AlphaFoldDB" id="A0A915HT89"/>
<name>A0A915HT89_ROMCU</name>
<evidence type="ECO:0000313" key="4">
    <source>
        <dbReference type="WBParaSite" id="nRc.2.0.1.t04751-RA"/>
    </source>
</evidence>
<feature type="compositionally biased region" description="Basic residues" evidence="1">
    <location>
        <begin position="35"/>
        <end position="54"/>
    </location>
</feature>
<keyword evidence="2" id="KW-0472">Membrane</keyword>
<dbReference type="Proteomes" id="UP000887565">
    <property type="component" value="Unplaced"/>
</dbReference>
<keyword evidence="2" id="KW-0812">Transmembrane</keyword>
<feature type="region of interest" description="Disordered" evidence="1">
    <location>
        <begin position="35"/>
        <end position="72"/>
    </location>
</feature>
<evidence type="ECO:0000256" key="1">
    <source>
        <dbReference type="SAM" id="MobiDB-lite"/>
    </source>
</evidence>
<protein>
    <submittedName>
        <fullName evidence="4">Secreted protein</fullName>
    </submittedName>
</protein>
<organism evidence="3 4">
    <name type="scientific">Romanomermis culicivorax</name>
    <name type="common">Nematode worm</name>
    <dbReference type="NCBI Taxonomy" id="13658"/>
    <lineage>
        <taxon>Eukaryota</taxon>
        <taxon>Metazoa</taxon>
        <taxon>Ecdysozoa</taxon>
        <taxon>Nematoda</taxon>
        <taxon>Enoplea</taxon>
        <taxon>Dorylaimia</taxon>
        <taxon>Mermithida</taxon>
        <taxon>Mermithoidea</taxon>
        <taxon>Mermithidae</taxon>
        <taxon>Romanomermis</taxon>
    </lineage>
</organism>
<evidence type="ECO:0000313" key="3">
    <source>
        <dbReference type="Proteomes" id="UP000887565"/>
    </source>
</evidence>
<keyword evidence="3" id="KW-1185">Reference proteome</keyword>
<sequence length="180" mass="19816">MFHISGAQIREMNLTRLIVSMVLILTIALAKKSKKGRSKFNANHKKDHKMRSNHGRSDLMPHHPAQPQHNITSHNSRETATFILLPVSNTAPWENTVIVGKEGGPKQKCIYSDKGSRCTPYEVGNGNSGTPKGDAKNVKPRLDDDVAEDVKPPAVDNAPAEPEPEDNDDDDMFEDDGPEA</sequence>
<reference evidence="4" key="1">
    <citation type="submission" date="2022-11" db="UniProtKB">
        <authorList>
            <consortium name="WormBaseParasite"/>
        </authorList>
    </citation>
    <scope>IDENTIFICATION</scope>
</reference>